<organism evidence="2 3">
    <name type="scientific">Streptomyces niveiscabiei</name>
    <dbReference type="NCBI Taxonomy" id="164115"/>
    <lineage>
        <taxon>Bacteria</taxon>
        <taxon>Bacillati</taxon>
        <taxon>Actinomycetota</taxon>
        <taxon>Actinomycetes</taxon>
        <taxon>Kitasatosporales</taxon>
        <taxon>Streptomycetaceae</taxon>
        <taxon>Streptomyces</taxon>
    </lineage>
</organism>
<dbReference type="Proteomes" id="UP001631957">
    <property type="component" value="Unassembled WGS sequence"/>
</dbReference>
<accession>A0ABW9I951</accession>
<reference evidence="2 3" key="1">
    <citation type="submission" date="2024-12" db="EMBL/GenBank/DDBJ databases">
        <title>Forecasting of Potato common scab and diversities of Pathogenic streptomyces spp. in china.</title>
        <authorList>
            <person name="Handique U."/>
            <person name="Wu J."/>
        </authorList>
    </citation>
    <scope>NUCLEOTIDE SEQUENCE [LARGE SCALE GENOMIC DNA]</scope>
    <source>
        <strain evidence="2 3">ZRIMU1530</strain>
    </source>
</reference>
<dbReference type="RefSeq" id="WP_133258186.1">
    <property type="nucleotide sequence ID" value="NZ_JBJVNI010000036.1"/>
</dbReference>
<evidence type="ECO:0000256" key="1">
    <source>
        <dbReference type="SAM" id="MobiDB-lite"/>
    </source>
</evidence>
<feature type="region of interest" description="Disordered" evidence="1">
    <location>
        <begin position="1"/>
        <end position="21"/>
    </location>
</feature>
<keyword evidence="3" id="KW-1185">Reference proteome</keyword>
<proteinExistence type="predicted"/>
<gene>
    <name evidence="2" type="ORF">ACKI18_43400</name>
</gene>
<evidence type="ECO:0000313" key="3">
    <source>
        <dbReference type="Proteomes" id="UP001631957"/>
    </source>
</evidence>
<dbReference type="EMBL" id="JBJVNI010000036">
    <property type="protein sequence ID" value="MFM9615518.1"/>
    <property type="molecule type" value="Genomic_DNA"/>
</dbReference>
<name>A0ABW9I951_9ACTN</name>
<sequence>MTSAPDDTGRRGTATPGRLEATAVQIDLSADETPTGVGNRQRTEISRNLQYLAHLGTKTSVQVMDTFYAFKKWDAEGPTGRRGPR</sequence>
<protein>
    <submittedName>
        <fullName evidence="2">Uncharacterized protein</fullName>
    </submittedName>
</protein>
<comment type="caution">
    <text evidence="2">The sequence shown here is derived from an EMBL/GenBank/DDBJ whole genome shotgun (WGS) entry which is preliminary data.</text>
</comment>
<evidence type="ECO:0000313" key="2">
    <source>
        <dbReference type="EMBL" id="MFM9615518.1"/>
    </source>
</evidence>